<keyword evidence="4" id="KW-0498">Mitosis</keyword>
<keyword evidence="10" id="KW-1185">Reference proteome</keyword>
<evidence type="ECO:0000256" key="3">
    <source>
        <dbReference type="ARBA" id="ARBA00022618"/>
    </source>
</evidence>
<evidence type="ECO:0000256" key="7">
    <source>
        <dbReference type="SAM" id="Phobius"/>
    </source>
</evidence>
<keyword evidence="7" id="KW-0812">Transmembrane</keyword>
<dbReference type="Proteomes" id="UP001280121">
    <property type="component" value="Unassembled WGS sequence"/>
</dbReference>
<dbReference type="GO" id="GO:0005680">
    <property type="term" value="C:anaphase-promoting complex"/>
    <property type="evidence" value="ECO:0007669"/>
    <property type="project" value="InterPro"/>
</dbReference>
<evidence type="ECO:0000259" key="8">
    <source>
        <dbReference type="Pfam" id="PF12862"/>
    </source>
</evidence>
<evidence type="ECO:0000256" key="4">
    <source>
        <dbReference type="ARBA" id="ARBA00022776"/>
    </source>
</evidence>
<dbReference type="EMBL" id="JANJYI010000001">
    <property type="protein sequence ID" value="KAK2662129.1"/>
    <property type="molecule type" value="Genomic_DNA"/>
</dbReference>
<dbReference type="Pfam" id="PF12862">
    <property type="entry name" value="ANAPC5"/>
    <property type="match status" value="1"/>
</dbReference>
<evidence type="ECO:0000256" key="2">
    <source>
        <dbReference type="ARBA" id="ARBA00016066"/>
    </source>
</evidence>
<dbReference type="InterPro" id="IPR037679">
    <property type="entry name" value="Apc5"/>
</dbReference>
<gene>
    <name evidence="9" type="ORF">Ddye_000703</name>
</gene>
<protein>
    <recommendedName>
        <fullName evidence="2">Anaphase-promoting complex subunit 5</fullName>
    </recommendedName>
</protein>
<dbReference type="GO" id="GO:0051301">
    <property type="term" value="P:cell division"/>
    <property type="evidence" value="ECO:0007669"/>
    <property type="project" value="UniProtKB-KW"/>
</dbReference>
<dbReference type="GO" id="GO:0070979">
    <property type="term" value="P:protein K11-linked ubiquitination"/>
    <property type="evidence" value="ECO:0007669"/>
    <property type="project" value="TreeGrafter"/>
</dbReference>
<evidence type="ECO:0000313" key="9">
    <source>
        <dbReference type="EMBL" id="KAK2662129.1"/>
    </source>
</evidence>
<dbReference type="PANTHER" id="PTHR12830:SF9">
    <property type="entry name" value="ANAPHASE-PROMOTING COMPLEX SUBUNIT 5"/>
    <property type="match status" value="1"/>
</dbReference>
<organism evidence="9 10">
    <name type="scientific">Dipteronia dyeriana</name>
    <dbReference type="NCBI Taxonomy" id="168575"/>
    <lineage>
        <taxon>Eukaryota</taxon>
        <taxon>Viridiplantae</taxon>
        <taxon>Streptophyta</taxon>
        <taxon>Embryophyta</taxon>
        <taxon>Tracheophyta</taxon>
        <taxon>Spermatophyta</taxon>
        <taxon>Magnoliopsida</taxon>
        <taxon>eudicotyledons</taxon>
        <taxon>Gunneridae</taxon>
        <taxon>Pentapetalae</taxon>
        <taxon>rosids</taxon>
        <taxon>malvids</taxon>
        <taxon>Sapindales</taxon>
        <taxon>Sapindaceae</taxon>
        <taxon>Hippocastanoideae</taxon>
        <taxon>Acereae</taxon>
        <taxon>Dipteronia</taxon>
    </lineage>
</organism>
<feature type="non-terminal residue" evidence="9">
    <location>
        <position position="261"/>
    </location>
</feature>
<accession>A0AAD9XM72</accession>
<evidence type="ECO:0000313" key="10">
    <source>
        <dbReference type="Proteomes" id="UP001280121"/>
    </source>
</evidence>
<keyword evidence="7" id="KW-0472">Membrane</keyword>
<dbReference type="GO" id="GO:0045842">
    <property type="term" value="P:positive regulation of mitotic metaphase/anaphase transition"/>
    <property type="evidence" value="ECO:0007669"/>
    <property type="project" value="TreeGrafter"/>
</dbReference>
<evidence type="ECO:0000256" key="5">
    <source>
        <dbReference type="ARBA" id="ARBA00022786"/>
    </source>
</evidence>
<dbReference type="AlphaFoldDB" id="A0AAD9XM72"/>
<comment type="similarity">
    <text evidence="1">Belongs to the APC5 family.</text>
</comment>
<sequence>AGTEGFDFAQSSMACNSCGRYEIALLCLGMIHFHFGHPKQALEVSMRKGPDGFQFMQRSNDNCLAYTLSAICNFLSEIGISTATGILGSSYSPITSIANSLSVLQQLFVLLKESSRRAESLKLKRLVASNHLAMAKFDLMHVQKPLLSFGPKNSMNLKTCPTNVCKVTLAFVIPVLFRWSVSFGRFLHKAYAFYGEEIDRRSSSTIWPRLGDPSSPPASGHLICFGRFFGFAILRVVGSLAVVCCLPMTFWWLWRRHMKET</sequence>
<evidence type="ECO:0000256" key="1">
    <source>
        <dbReference type="ARBA" id="ARBA00007450"/>
    </source>
</evidence>
<reference evidence="9" key="1">
    <citation type="journal article" date="2023" name="Plant J.">
        <title>Genome sequences and population genomics provide insights into the demographic history, inbreeding, and mutation load of two 'living fossil' tree species of Dipteronia.</title>
        <authorList>
            <person name="Feng Y."/>
            <person name="Comes H.P."/>
            <person name="Chen J."/>
            <person name="Zhu S."/>
            <person name="Lu R."/>
            <person name="Zhang X."/>
            <person name="Li P."/>
            <person name="Qiu J."/>
            <person name="Olsen K.M."/>
            <person name="Qiu Y."/>
        </authorList>
    </citation>
    <scope>NUCLEOTIDE SEQUENCE</scope>
    <source>
        <strain evidence="9">KIB01</strain>
    </source>
</reference>
<keyword evidence="7" id="KW-1133">Transmembrane helix</keyword>
<feature type="transmembrane region" description="Helical" evidence="7">
    <location>
        <begin position="228"/>
        <end position="254"/>
    </location>
</feature>
<feature type="domain" description="Anaphase-promoting complex subunit 5" evidence="8">
    <location>
        <begin position="6"/>
        <end position="76"/>
    </location>
</feature>
<evidence type="ECO:0000256" key="6">
    <source>
        <dbReference type="ARBA" id="ARBA00023306"/>
    </source>
</evidence>
<name>A0AAD9XM72_9ROSI</name>
<keyword evidence="3" id="KW-0132">Cell division</keyword>
<dbReference type="InterPro" id="IPR026000">
    <property type="entry name" value="Apc5_dom"/>
</dbReference>
<comment type="caution">
    <text evidence="9">The sequence shown here is derived from an EMBL/GenBank/DDBJ whole genome shotgun (WGS) entry which is preliminary data.</text>
</comment>
<dbReference type="PANTHER" id="PTHR12830">
    <property type="entry name" value="ANAPHASE-PROMOTING COMPLEX SUBUNIT 5"/>
    <property type="match status" value="1"/>
</dbReference>
<keyword evidence="5" id="KW-0833">Ubl conjugation pathway</keyword>
<proteinExistence type="inferred from homology"/>
<dbReference type="GO" id="GO:0031145">
    <property type="term" value="P:anaphase-promoting complex-dependent catabolic process"/>
    <property type="evidence" value="ECO:0007669"/>
    <property type="project" value="TreeGrafter"/>
</dbReference>
<keyword evidence="6" id="KW-0131">Cell cycle</keyword>